<feature type="domain" description="Luciferase-like" evidence="6">
    <location>
        <begin position="10"/>
        <end position="229"/>
    </location>
</feature>
<dbReference type="InterPro" id="IPR011251">
    <property type="entry name" value="Luciferase-like_dom"/>
</dbReference>
<name>A0ABN6AM39_9MYCO</name>
<evidence type="ECO:0000259" key="6">
    <source>
        <dbReference type="Pfam" id="PF00296"/>
    </source>
</evidence>
<feature type="region of interest" description="Disordered" evidence="5">
    <location>
        <begin position="287"/>
        <end position="330"/>
    </location>
</feature>
<dbReference type="PANTHER" id="PTHR42847:SF8">
    <property type="entry name" value="CONSERVED PROTEIN"/>
    <property type="match status" value="1"/>
</dbReference>
<dbReference type="SUPFAM" id="SSF51679">
    <property type="entry name" value="Bacterial luciferase-like"/>
    <property type="match status" value="1"/>
</dbReference>
<dbReference type="InterPro" id="IPR019952">
    <property type="entry name" value="F420_OxRdatse_Rv1855c_pred"/>
</dbReference>
<accession>A0ABN6AM39</accession>
<keyword evidence="1" id="KW-0285">Flavoprotein</keyword>
<dbReference type="EMBL" id="AP022597">
    <property type="protein sequence ID" value="BBY69856.1"/>
    <property type="molecule type" value="Genomic_DNA"/>
</dbReference>
<evidence type="ECO:0000256" key="2">
    <source>
        <dbReference type="ARBA" id="ARBA00022643"/>
    </source>
</evidence>
<dbReference type="InterPro" id="IPR036661">
    <property type="entry name" value="Luciferase-like_sf"/>
</dbReference>
<dbReference type="Gene3D" id="3.20.20.30">
    <property type="entry name" value="Luciferase-like domain"/>
    <property type="match status" value="1"/>
</dbReference>
<feature type="compositionally biased region" description="Basic residues" evidence="5">
    <location>
        <begin position="301"/>
        <end position="317"/>
    </location>
</feature>
<evidence type="ECO:0000256" key="1">
    <source>
        <dbReference type="ARBA" id="ARBA00022630"/>
    </source>
</evidence>
<evidence type="ECO:0000256" key="3">
    <source>
        <dbReference type="ARBA" id="ARBA00023002"/>
    </source>
</evidence>
<proteinExistence type="predicted"/>
<organism evidence="7 8">
    <name type="scientific">Mycobacterium paraintracellulare</name>
    <dbReference type="NCBI Taxonomy" id="1138383"/>
    <lineage>
        <taxon>Bacteria</taxon>
        <taxon>Bacillati</taxon>
        <taxon>Actinomycetota</taxon>
        <taxon>Actinomycetes</taxon>
        <taxon>Mycobacteriales</taxon>
        <taxon>Mycobacteriaceae</taxon>
        <taxon>Mycobacterium</taxon>
        <taxon>Mycobacterium avium complex (MAC)</taxon>
    </lineage>
</organism>
<reference evidence="7 8" key="1">
    <citation type="journal article" date="2019" name="Emerg. Microbes Infect.">
        <title>Comprehensive subspecies identification of 175 nontuberculous mycobacteria species based on 7547 genomic profiles.</title>
        <authorList>
            <person name="Matsumoto Y."/>
            <person name="Kinjo T."/>
            <person name="Motooka D."/>
            <person name="Nabeya D."/>
            <person name="Jung N."/>
            <person name="Uechi K."/>
            <person name="Horii T."/>
            <person name="Iida T."/>
            <person name="Fujita J."/>
            <person name="Nakamura S."/>
        </authorList>
    </citation>
    <scope>NUCLEOTIDE SEQUENCE [LARGE SCALE GENOMIC DNA]</scope>
    <source>
        <strain evidence="7 8">JCM 30622</strain>
    </source>
</reference>
<protein>
    <submittedName>
        <fullName evidence="7">LLM class F420-dependent oxidoreductase</fullName>
    </submittedName>
</protein>
<sequence>MRFAFKTSPQNTTWAQMLAVWQAADDIDVYESGWTFDHFYPIFSDSSGPCLEGWTTLTALAQATTRLRLGTLVTGIHYRHPAVLANMAAALDIISNGRLELGIGAGWNEEESGAYGIELGSIKERFDRFEEACEVLTSLLTTDCSDFQGRFYQLKGARNEPKGPQRPHPPICIGGSGEKRTLRITARYAQHWNFVGGPPDVFAHKRDVLAAHCADIGRDPKEITLSAHLRLEPDLDYGKVVADAAGLAAEGLDLGIVYLPPATRPRRAGTARRGDPRFGITRRIAPIFGPRPWRSGENPARRPRSKPAGRPQARRQSGHAPKSSRSWAVTNRSCLAGNSRLFTG</sequence>
<dbReference type="PANTHER" id="PTHR42847">
    <property type="entry name" value="ALKANESULFONATE MONOOXYGENASE"/>
    <property type="match status" value="1"/>
</dbReference>
<keyword evidence="4" id="KW-0503">Monooxygenase</keyword>
<dbReference type="Proteomes" id="UP000466578">
    <property type="component" value="Chromosome"/>
</dbReference>
<dbReference type="InterPro" id="IPR050172">
    <property type="entry name" value="SsuD_RutA_monooxygenase"/>
</dbReference>
<keyword evidence="3" id="KW-0560">Oxidoreductase</keyword>
<gene>
    <name evidence="7" type="ORF">MPRI_20430</name>
</gene>
<evidence type="ECO:0000256" key="4">
    <source>
        <dbReference type="ARBA" id="ARBA00023033"/>
    </source>
</evidence>
<evidence type="ECO:0000256" key="5">
    <source>
        <dbReference type="SAM" id="MobiDB-lite"/>
    </source>
</evidence>
<keyword evidence="8" id="KW-1185">Reference proteome</keyword>
<evidence type="ECO:0000313" key="7">
    <source>
        <dbReference type="EMBL" id="BBY69856.1"/>
    </source>
</evidence>
<dbReference type="NCBIfam" id="TIGR03560">
    <property type="entry name" value="F420_Rv1855c"/>
    <property type="match status" value="1"/>
</dbReference>
<evidence type="ECO:0000313" key="8">
    <source>
        <dbReference type="Proteomes" id="UP000466578"/>
    </source>
</evidence>
<dbReference type="Pfam" id="PF00296">
    <property type="entry name" value="Bac_luciferase"/>
    <property type="match status" value="1"/>
</dbReference>
<keyword evidence="2" id="KW-0288">FMN</keyword>